<comment type="caution">
    <text evidence="10">The sequence shown here is derived from an EMBL/GenBank/DDBJ whole genome shotgun (WGS) entry which is preliminary data.</text>
</comment>
<accession>A0A0I9SAT0</accession>
<evidence type="ECO:0000256" key="3">
    <source>
        <dbReference type="ARBA" id="ARBA00022475"/>
    </source>
</evidence>
<proteinExistence type="inferred from homology"/>
<evidence type="ECO:0000256" key="5">
    <source>
        <dbReference type="ARBA" id="ARBA00022989"/>
    </source>
</evidence>
<evidence type="ECO:0000259" key="8">
    <source>
        <dbReference type="Pfam" id="PF04239"/>
    </source>
</evidence>
<dbReference type="GO" id="GO:0005886">
    <property type="term" value="C:plasma membrane"/>
    <property type="evidence" value="ECO:0007669"/>
    <property type="project" value="UniProtKB-SubCell"/>
</dbReference>
<name>A0A0I9SAT0_BACFG</name>
<evidence type="ECO:0000256" key="4">
    <source>
        <dbReference type="ARBA" id="ARBA00022692"/>
    </source>
</evidence>
<keyword evidence="5 7" id="KW-1133">Transmembrane helix</keyword>
<feature type="domain" description="YetF C-terminal" evidence="8">
    <location>
        <begin position="85"/>
        <end position="203"/>
    </location>
</feature>
<comment type="similarity">
    <text evidence="2">Belongs to the UPF0702 family.</text>
</comment>
<feature type="domain" description="YetF-like N-terminal transmembrane" evidence="9">
    <location>
        <begin position="8"/>
        <end position="83"/>
    </location>
</feature>
<evidence type="ECO:0000256" key="2">
    <source>
        <dbReference type="ARBA" id="ARBA00006448"/>
    </source>
</evidence>
<keyword evidence="3" id="KW-1003">Cell membrane</keyword>
<feature type="transmembrane region" description="Helical" evidence="7">
    <location>
        <begin position="6"/>
        <end position="26"/>
    </location>
</feature>
<keyword evidence="6 7" id="KW-0472">Membrane</keyword>
<dbReference type="Gene3D" id="3.30.240.20">
    <property type="entry name" value="bsu07140 like domains"/>
    <property type="match status" value="2"/>
</dbReference>
<evidence type="ECO:0000256" key="7">
    <source>
        <dbReference type="SAM" id="Phobius"/>
    </source>
</evidence>
<keyword evidence="4 7" id="KW-0812">Transmembrane</keyword>
<comment type="subcellular location">
    <subcellularLocation>
        <location evidence="1">Cell membrane</location>
        <topology evidence="1">Multi-pass membrane protein</topology>
    </subcellularLocation>
</comment>
<protein>
    <submittedName>
        <fullName evidence="10">Transmembrane protein YetF</fullName>
    </submittedName>
</protein>
<evidence type="ECO:0000259" key="9">
    <source>
        <dbReference type="Pfam" id="PF20730"/>
    </source>
</evidence>
<dbReference type="Pfam" id="PF20730">
    <property type="entry name" value="YetF_N"/>
    <property type="match status" value="1"/>
</dbReference>
<dbReference type="InterPro" id="IPR007353">
    <property type="entry name" value="DUF421"/>
</dbReference>
<dbReference type="EMBL" id="JMZZ02000106">
    <property type="protein sequence ID" value="KFX75011.1"/>
    <property type="molecule type" value="Genomic_DNA"/>
</dbReference>
<evidence type="ECO:0000256" key="6">
    <source>
        <dbReference type="ARBA" id="ARBA00023136"/>
    </source>
</evidence>
<dbReference type="AlphaFoldDB" id="A0A0I9SAT0"/>
<reference evidence="10" key="2">
    <citation type="submission" date="2014-07" db="EMBL/GenBank/DDBJ databases">
        <title>Genetics and epidemiology of antimicrobial resistance in B. fragilis group.</title>
        <authorList>
            <person name="Sydenham T.V."/>
            <person name="Hasman H."/>
            <person name="Kemp M."/>
            <person name="Justesen U.S."/>
        </authorList>
    </citation>
    <scope>NUCLEOTIDE SEQUENCE [LARGE SCALE GENOMIC DNA]</scope>
    <source>
        <strain evidence="10">DCMOUH0018B</strain>
    </source>
</reference>
<sequence length="229" mass="25840">MLLLQMMYLTIIVKIVVGMLGVLFFLRISGKTQMAQLTPLDSVNAFVLGALVGGVIYSPDVSAWQLVFSLGVWTCFNMGIRYLLRFKTLRRLIKGDTVMIVRNGQINLKEFKRNGLEMEQFRTLLRENGIFSMMDVDDVRFETNGQLTVSTRNSKSESYLFVNSGSVLDSSLESAGKTEEWLKDNLARQGYPDVSELFCVEWTPGRGFYVAKKNSDNGIIGKEENDVCN</sequence>
<reference evidence="10" key="1">
    <citation type="book" date="2014" name="THE 24TH EUROPEAN CONGRESS OF CLINICAL MICROBIOLOGY AND INFECTIOUS DISEASES" publisher="ECCMID 2014" city="Barcelona, Spain">
        <title>Identification of resistance genes in three multidrug-resistant Bacteroides fragilis isolates by whole genome sequencing.</title>
        <editorList>
            <person name="Unknown"/>
            <person name="A."/>
        </editorList>
        <authorList>
            <person name="Sydenham T.V."/>
            <person name="Hasman H."/>
            <person name="Wang M."/>
            <person name="Soki J."/>
            <person name="Nagy E."/>
            <person name="Justesen U.S."/>
        </authorList>
    </citation>
    <scope>NUCLEOTIDE SEQUENCE</scope>
    <source>
        <strain evidence="10">DCMOUH0018B</strain>
    </source>
</reference>
<gene>
    <name evidence="10" type="ORF">EE52_0209200</name>
</gene>
<evidence type="ECO:0000256" key="1">
    <source>
        <dbReference type="ARBA" id="ARBA00004651"/>
    </source>
</evidence>
<evidence type="ECO:0000313" key="10">
    <source>
        <dbReference type="EMBL" id="KFX75011.1"/>
    </source>
</evidence>
<dbReference type="PANTHER" id="PTHR34582:SF6">
    <property type="entry name" value="UPF0702 TRANSMEMBRANE PROTEIN YCAP"/>
    <property type="match status" value="1"/>
</dbReference>
<dbReference type="InterPro" id="IPR048454">
    <property type="entry name" value="YetF_N"/>
</dbReference>
<organism evidence="10">
    <name type="scientific">Bacteroides fragilis</name>
    <dbReference type="NCBI Taxonomy" id="817"/>
    <lineage>
        <taxon>Bacteria</taxon>
        <taxon>Pseudomonadati</taxon>
        <taxon>Bacteroidota</taxon>
        <taxon>Bacteroidia</taxon>
        <taxon>Bacteroidales</taxon>
        <taxon>Bacteroidaceae</taxon>
        <taxon>Bacteroides</taxon>
    </lineage>
</organism>
<dbReference type="PATRIC" id="fig|817.53.peg.1903"/>
<dbReference type="InterPro" id="IPR023090">
    <property type="entry name" value="UPF0702_alpha/beta_dom_sf"/>
</dbReference>
<dbReference type="PANTHER" id="PTHR34582">
    <property type="entry name" value="UPF0702 TRANSMEMBRANE PROTEIN YCAP"/>
    <property type="match status" value="1"/>
</dbReference>
<dbReference type="Pfam" id="PF04239">
    <property type="entry name" value="DUF421"/>
    <property type="match status" value="1"/>
</dbReference>
<feature type="transmembrane region" description="Helical" evidence="7">
    <location>
        <begin position="38"/>
        <end position="57"/>
    </location>
</feature>
<feature type="transmembrane region" description="Helical" evidence="7">
    <location>
        <begin position="63"/>
        <end position="84"/>
    </location>
</feature>